<evidence type="ECO:0000256" key="2">
    <source>
        <dbReference type="ARBA" id="ARBA00022679"/>
    </source>
</evidence>
<dbReference type="InterPro" id="IPR023267">
    <property type="entry name" value="RCMT"/>
</dbReference>
<feature type="binding site" evidence="5">
    <location>
        <position position="256"/>
    </location>
    <ligand>
        <name>S-adenosyl-L-methionine</name>
        <dbReference type="ChEBI" id="CHEBI:59789"/>
    </ligand>
</feature>
<evidence type="ECO:0000313" key="8">
    <source>
        <dbReference type="Proteomes" id="UP000553766"/>
    </source>
</evidence>
<proteinExistence type="inferred from homology"/>
<evidence type="ECO:0000313" key="7">
    <source>
        <dbReference type="EMBL" id="MBB5515440.1"/>
    </source>
</evidence>
<dbReference type="AlphaFoldDB" id="A0A840WW78"/>
<comment type="similarity">
    <text evidence="5">Belongs to the class I-like SAM-binding methyltransferase superfamily. RsmB/NOP family.</text>
</comment>
<feature type="active site" description="Nucleophile" evidence="5">
    <location>
        <position position="351"/>
    </location>
</feature>
<feature type="binding site" evidence="5">
    <location>
        <position position="298"/>
    </location>
    <ligand>
        <name>S-adenosyl-L-methionine</name>
        <dbReference type="ChEBI" id="CHEBI:59789"/>
    </ligand>
</feature>
<dbReference type="RefSeq" id="WP_184010059.1">
    <property type="nucleotide sequence ID" value="NZ_JACIJS010000004.1"/>
</dbReference>
<organism evidence="7 8">
    <name type="scientific">Rubricella aquisinus</name>
    <dbReference type="NCBI Taxonomy" id="2028108"/>
    <lineage>
        <taxon>Bacteria</taxon>
        <taxon>Pseudomonadati</taxon>
        <taxon>Pseudomonadota</taxon>
        <taxon>Alphaproteobacteria</taxon>
        <taxon>Rhodobacterales</taxon>
        <taxon>Paracoccaceae</taxon>
        <taxon>Rubricella</taxon>
    </lineage>
</organism>
<dbReference type="InterPro" id="IPR006027">
    <property type="entry name" value="NusB_RsmB_TIM44"/>
</dbReference>
<dbReference type="GO" id="GO:0008173">
    <property type="term" value="F:RNA methyltransferase activity"/>
    <property type="evidence" value="ECO:0007669"/>
    <property type="project" value="InterPro"/>
</dbReference>
<dbReference type="InterPro" id="IPR035926">
    <property type="entry name" value="NusB-like_sf"/>
</dbReference>
<keyword evidence="3 5" id="KW-0949">S-adenosyl-L-methionine</keyword>
<keyword evidence="1 5" id="KW-0489">Methyltransferase</keyword>
<dbReference type="PRINTS" id="PR02008">
    <property type="entry name" value="RCMTFAMILY"/>
</dbReference>
<dbReference type="GO" id="GO:0001510">
    <property type="term" value="P:RNA methylation"/>
    <property type="evidence" value="ECO:0007669"/>
    <property type="project" value="InterPro"/>
</dbReference>
<dbReference type="EMBL" id="JACIJS010000004">
    <property type="protein sequence ID" value="MBB5515440.1"/>
    <property type="molecule type" value="Genomic_DNA"/>
</dbReference>
<feature type="domain" description="SAM-dependent MTase RsmB/NOP-type" evidence="6">
    <location>
        <begin position="130"/>
        <end position="415"/>
    </location>
</feature>
<protein>
    <submittedName>
        <fullName evidence="7">16S rRNA (Cytosine967-C5)-methyltransferase</fullName>
        <ecNumber evidence="7">2.1.1.176</ecNumber>
    </submittedName>
</protein>
<evidence type="ECO:0000256" key="5">
    <source>
        <dbReference type="PROSITE-ProRule" id="PRU01023"/>
    </source>
</evidence>
<name>A0A840WW78_9RHOB</name>
<dbReference type="InterPro" id="IPR049560">
    <property type="entry name" value="MeTrfase_RsmB-F_NOP2_cat"/>
</dbReference>
<keyword evidence="8" id="KW-1185">Reference proteome</keyword>
<dbReference type="GO" id="GO:0006355">
    <property type="term" value="P:regulation of DNA-templated transcription"/>
    <property type="evidence" value="ECO:0007669"/>
    <property type="project" value="InterPro"/>
</dbReference>
<evidence type="ECO:0000259" key="6">
    <source>
        <dbReference type="PROSITE" id="PS51686"/>
    </source>
</evidence>
<dbReference type="GO" id="GO:0003723">
    <property type="term" value="F:RNA binding"/>
    <property type="evidence" value="ECO:0007669"/>
    <property type="project" value="UniProtKB-UniRule"/>
</dbReference>
<sequence length="416" mass="44388">MSGPDRARLGAAALLERITQERVMLTEATDILESLAPQDRARAQRLALTALRQLPRIDAVLARFLKKPPPPQVRAVIQIATAEMLVLDTPAHGAVDAAVSGLKADKRMMKFAGLTNAVLRKVDGPGREVWAGLKPPRLPKWLRGRLMSAYGSDAVAAMEAVFASEPPLDLTPKGPMPDMDGAIPLPTGTIRLPRAGQVTALPGFEEGAWWVQDAAAALPVRVLGDVAGKHVLDLCAAPGGKTMQLAAAGARVTALDISNARLKRLRANLERTGLGAGIIAADAFEWTPDAPFDAIMLDAPCSATGTIRRHPELPLVRDSKAVAQLAKLQAALLDRALAWLKPGGDLIYCTCSLLPEEGEAQITPRSGITSLAIDPIALGGEPHWTTKDGHLRLRPDFWADRGGMDGFFIAHLRKDA</sequence>
<dbReference type="SUPFAM" id="SSF53335">
    <property type="entry name" value="S-adenosyl-L-methionine-dependent methyltransferases"/>
    <property type="match status" value="1"/>
</dbReference>
<gene>
    <name evidence="7" type="ORF">FHS89_001452</name>
</gene>
<dbReference type="CDD" id="cd02440">
    <property type="entry name" value="AdoMet_MTases"/>
    <property type="match status" value="1"/>
</dbReference>
<accession>A0A840WW78</accession>
<evidence type="ECO:0000256" key="4">
    <source>
        <dbReference type="ARBA" id="ARBA00022884"/>
    </source>
</evidence>
<dbReference type="Gene3D" id="3.40.50.150">
    <property type="entry name" value="Vaccinia Virus protein VP39"/>
    <property type="match status" value="1"/>
</dbReference>
<dbReference type="PANTHER" id="PTHR22807">
    <property type="entry name" value="NOP2 YEAST -RELATED NOL1/NOP2/FMU SUN DOMAIN-CONTAINING"/>
    <property type="match status" value="1"/>
</dbReference>
<reference evidence="7 8" key="1">
    <citation type="submission" date="2020-08" db="EMBL/GenBank/DDBJ databases">
        <title>Genomic Encyclopedia of Type Strains, Phase IV (KMG-IV): sequencing the most valuable type-strain genomes for metagenomic binning, comparative biology and taxonomic classification.</title>
        <authorList>
            <person name="Goeker M."/>
        </authorList>
    </citation>
    <scope>NUCLEOTIDE SEQUENCE [LARGE SCALE GENOMIC DNA]</scope>
    <source>
        <strain evidence="7 8">DSM 103377</strain>
    </source>
</reference>
<dbReference type="EC" id="2.1.1.176" evidence="7"/>
<dbReference type="InterPro" id="IPR029063">
    <property type="entry name" value="SAM-dependent_MTases_sf"/>
</dbReference>
<evidence type="ECO:0000256" key="3">
    <source>
        <dbReference type="ARBA" id="ARBA00022691"/>
    </source>
</evidence>
<dbReference type="Proteomes" id="UP000553766">
    <property type="component" value="Unassembled WGS sequence"/>
</dbReference>
<dbReference type="PROSITE" id="PS51686">
    <property type="entry name" value="SAM_MT_RSMB_NOP"/>
    <property type="match status" value="1"/>
</dbReference>
<comment type="caution">
    <text evidence="7">The sequence shown here is derived from an EMBL/GenBank/DDBJ whole genome shotgun (WGS) entry which is preliminary data.</text>
</comment>
<dbReference type="PANTHER" id="PTHR22807:SF61">
    <property type="entry name" value="NOL1_NOP2_SUN FAMILY PROTEIN _ ANTITERMINATION NUSB DOMAIN-CONTAINING PROTEIN"/>
    <property type="match status" value="1"/>
</dbReference>
<dbReference type="InterPro" id="IPR001678">
    <property type="entry name" value="MeTrfase_RsmB-F_NOP2_dom"/>
</dbReference>
<feature type="binding site" evidence="5">
    <location>
        <position position="282"/>
    </location>
    <ligand>
        <name>S-adenosyl-L-methionine</name>
        <dbReference type="ChEBI" id="CHEBI:59789"/>
    </ligand>
</feature>
<evidence type="ECO:0000256" key="1">
    <source>
        <dbReference type="ARBA" id="ARBA00022603"/>
    </source>
</evidence>
<feature type="binding site" evidence="5">
    <location>
        <begin position="235"/>
        <end position="241"/>
    </location>
    <ligand>
        <name>S-adenosyl-L-methionine</name>
        <dbReference type="ChEBI" id="CHEBI:59789"/>
    </ligand>
</feature>
<dbReference type="Pfam" id="PF01189">
    <property type="entry name" value="Methyltr_RsmB-F"/>
    <property type="match status" value="1"/>
</dbReference>
<dbReference type="Gene3D" id="1.10.940.10">
    <property type="entry name" value="NusB-like"/>
    <property type="match status" value="1"/>
</dbReference>
<dbReference type="Pfam" id="PF01029">
    <property type="entry name" value="NusB"/>
    <property type="match status" value="1"/>
</dbReference>
<keyword evidence="2 5" id="KW-0808">Transferase</keyword>
<dbReference type="SUPFAM" id="SSF48013">
    <property type="entry name" value="NusB-like"/>
    <property type="match status" value="1"/>
</dbReference>
<keyword evidence="4 5" id="KW-0694">RNA-binding</keyword>